<keyword evidence="1" id="KW-0812">Transmembrane</keyword>
<keyword evidence="3" id="KW-1185">Reference proteome</keyword>
<proteinExistence type="predicted"/>
<keyword evidence="1" id="KW-1133">Transmembrane helix</keyword>
<dbReference type="EMBL" id="MSIE01000002">
    <property type="protein sequence ID" value="OLF19127.1"/>
    <property type="molecule type" value="Genomic_DNA"/>
</dbReference>
<dbReference type="AlphaFoldDB" id="A0A1Q8CXN7"/>
<dbReference type="Proteomes" id="UP000185596">
    <property type="component" value="Unassembled WGS sequence"/>
</dbReference>
<protein>
    <submittedName>
        <fullName evidence="2">Uncharacterized protein</fullName>
    </submittedName>
</protein>
<feature type="transmembrane region" description="Helical" evidence="1">
    <location>
        <begin position="113"/>
        <end position="142"/>
    </location>
</feature>
<feature type="transmembrane region" description="Helical" evidence="1">
    <location>
        <begin position="12"/>
        <end position="37"/>
    </location>
</feature>
<organism evidence="2 3">
    <name type="scientific">Actinophytocola xanthii</name>
    <dbReference type="NCBI Taxonomy" id="1912961"/>
    <lineage>
        <taxon>Bacteria</taxon>
        <taxon>Bacillati</taxon>
        <taxon>Actinomycetota</taxon>
        <taxon>Actinomycetes</taxon>
        <taxon>Pseudonocardiales</taxon>
        <taxon>Pseudonocardiaceae</taxon>
    </lineage>
</organism>
<evidence type="ECO:0000313" key="2">
    <source>
        <dbReference type="EMBL" id="OLF19127.1"/>
    </source>
</evidence>
<keyword evidence="1" id="KW-0472">Membrane</keyword>
<evidence type="ECO:0000313" key="3">
    <source>
        <dbReference type="Proteomes" id="UP000185596"/>
    </source>
</evidence>
<evidence type="ECO:0000256" key="1">
    <source>
        <dbReference type="SAM" id="Phobius"/>
    </source>
</evidence>
<accession>A0A1Q8CXN7</accession>
<reference evidence="2 3" key="1">
    <citation type="submission" date="2016-12" db="EMBL/GenBank/DDBJ databases">
        <title>The draft genome sequence of Actinophytocola sp. 11-183.</title>
        <authorList>
            <person name="Wang W."/>
            <person name="Yuan L."/>
        </authorList>
    </citation>
    <scope>NUCLEOTIDE SEQUENCE [LARGE SCALE GENOMIC DNA]</scope>
    <source>
        <strain evidence="2 3">11-183</strain>
    </source>
</reference>
<comment type="caution">
    <text evidence="2">The sequence shown here is derived from an EMBL/GenBank/DDBJ whole genome shotgun (WGS) entry which is preliminary data.</text>
</comment>
<name>A0A1Q8CXN7_9PSEU</name>
<sequence>MTSPGWRGRTRQGVALGLFSTGLVLGGAVSAVVLYAASGLVAPAPEAVRSGVVVALAAVGVARDAGLVRFPLPQNARQVPREVLTANVARGSLQFGFELGTGVRTYVSSTVPYVLAAALLLSTPDFLTAVLTGTGFGLGRALTPLARFASRAGEAWDTTLRRSLRTVTIGGGLAAAAALALLVFMTG</sequence>
<dbReference type="STRING" id="1912961.BU204_01780"/>
<feature type="transmembrane region" description="Helical" evidence="1">
    <location>
        <begin position="163"/>
        <end position="185"/>
    </location>
</feature>
<gene>
    <name evidence="2" type="ORF">BU204_01780</name>
</gene>